<dbReference type="RefSeq" id="WP_015722757.1">
    <property type="nucleotide sequence ID" value="NC_014972.1"/>
</dbReference>
<keyword evidence="4" id="KW-1185">Reference proteome</keyword>
<dbReference type="EMBL" id="CP002364">
    <property type="protein sequence ID" value="ADW16209.1"/>
    <property type="molecule type" value="Genomic_DNA"/>
</dbReference>
<dbReference type="Proteomes" id="UP000006365">
    <property type="component" value="Chromosome"/>
</dbReference>
<proteinExistence type="predicted"/>
<feature type="region of interest" description="Disordered" evidence="1">
    <location>
        <begin position="202"/>
        <end position="228"/>
    </location>
</feature>
<reference evidence="3 4" key="1">
    <citation type="journal article" date="2011" name="Stand. Genomic Sci.">
        <title>Complete genome sequence of Desulfobulbus propionicus type strain (1pr3).</title>
        <authorList>
            <person name="Pagani I."/>
            <person name="Lapidus A."/>
            <person name="Nolan M."/>
            <person name="Lucas S."/>
            <person name="Hammon N."/>
            <person name="Deshpande S."/>
            <person name="Cheng J.F."/>
            <person name="Chertkov O."/>
            <person name="Davenport K."/>
            <person name="Tapia R."/>
            <person name="Han C."/>
            <person name="Goodwin L."/>
            <person name="Pitluck S."/>
            <person name="Liolios K."/>
            <person name="Mavromatis K."/>
            <person name="Ivanova N."/>
            <person name="Mikhailova N."/>
            <person name="Pati A."/>
            <person name="Chen A."/>
            <person name="Palaniappan K."/>
            <person name="Land M."/>
            <person name="Hauser L."/>
            <person name="Chang Y.J."/>
            <person name="Jeffries C.D."/>
            <person name="Detter J.C."/>
            <person name="Brambilla E."/>
            <person name="Kannan K.P."/>
            <person name="Djao O.D."/>
            <person name="Rohde M."/>
            <person name="Pukall R."/>
            <person name="Spring S."/>
            <person name="Goker M."/>
            <person name="Sikorski J."/>
            <person name="Woyke T."/>
            <person name="Bristow J."/>
            <person name="Eisen J.A."/>
            <person name="Markowitz V."/>
            <person name="Hugenholtz P."/>
            <person name="Kyrpides N.C."/>
            <person name="Klenk H.P."/>
        </authorList>
    </citation>
    <scope>NUCLEOTIDE SEQUENCE [LARGE SCALE GENOMIC DNA]</scope>
    <source>
        <strain evidence="4">ATCC 33891 / DSM 2032 / 1pr3</strain>
    </source>
</reference>
<dbReference type="Gene3D" id="2.40.10.10">
    <property type="entry name" value="Trypsin-like serine proteases"/>
    <property type="match status" value="1"/>
</dbReference>
<dbReference type="Gene3D" id="2.60.120.380">
    <property type="match status" value="1"/>
</dbReference>
<feature type="compositionally biased region" description="Low complexity" evidence="1">
    <location>
        <begin position="213"/>
        <end position="228"/>
    </location>
</feature>
<sequence>MNVKQPLFLTLFFLAQVVSGPSHASDAYLKVDDNETGQGILRPRQNECLLITPAHVVENAFKIEVTTVDRSRRQAELVDVFPGDIAVVRLDKDTPVSCRGTLWPQHNRLTALLGTEKQGELHTMLADGSIRKTPVDVVGYDKYRHINVRPVNQDDTITKGMSGSTLYIGGQWAGMLVSVTDNIGNVLRQDALATALSLFFEDTESRGEPSPPEASATAQAPPQPPTAQEQELTGTVVLNSFQDHRVNLKENSPIRIHLLPTGDRVRYAIDVMDSTNRVSCRYSLGKPLGKEAVSFPCTPLKTDTFSFRVTGTEGEGRYKIRTTPIVTDAALRSEAHVLQIDGEEFSAVLVKNAIAEYKVRLYQNSPVRLNFSSLDENFQYTVELSDSSGKIVLRKQYRHGFDTQHVRLPFTPDKNDTYLLRVLGTGEEGKYTLTVQSIAFDAQLRGEANVLKIGDSGVSGAIAKDAVAEYRFELEEFVPVRLSFSATGDGGSYAVEIVDSRGTPVYRNPYKRIGGSETTVMPFTVAKTDTYTLRLVGAEGECGYSVAIAPKQ</sequence>
<evidence type="ECO:0000256" key="1">
    <source>
        <dbReference type="SAM" id="MobiDB-lite"/>
    </source>
</evidence>
<dbReference type="InterPro" id="IPR009003">
    <property type="entry name" value="Peptidase_S1_PA"/>
</dbReference>
<keyword evidence="2" id="KW-0732">Signal</keyword>
<dbReference type="InterPro" id="IPR043504">
    <property type="entry name" value="Peptidase_S1_PA_chymotrypsin"/>
</dbReference>
<dbReference type="SUPFAM" id="SSF50494">
    <property type="entry name" value="Trypsin-like serine proteases"/>
    <property type="match status" value="1"/>
</dbReference>
<evidence type="ECO:0008006" key="5">
    <source>
        <dbReference type="Google" id="ProtNLM"/>
    </source>
</evidence>
<name>A0A7U4DMP0_DESPD</name>
<feature type="chain" id="PRO_5031181322" description="Serine protease" evidence="2">
    <location>
        <begin position="25"/>
        <end position="552"/>
    </location>
</feature>
<organism evidence="3 4">
    <name type="scientific">Desulfobulbus propionicus (strain ATCC 33891 / DSM 2032 / VKM B-1956 / 1pr3)</name>
    <dbReference type="NCBI Taxonomy" id="577650"/>
    <lineage>
        <taxon>Bacteria</taxon>
        <taxon>Pseudomonadati</taxon>
        <taxon>Thermodesulfobacteriota</taxon>
        <taxon>Desulfobulbia</taxon>
        <taxon>Desulfobulbales</taxon>
        <taxon>Desulfobulbaceae</taxon>
        <taxon>Desulfobulbus</taxon>
    </lineage>
</organism>
<evidence type="ECO:0000313" key="3">
    <source>
        <dbReference type="EMBL" id="ADW16209.1"/>
    </source>
</evidence>
<accession>A0A7U4DMP0</accession>
<evidence type="ECO:0000256" key="2">
    <source>
        <dbReference type="SAM" id="SignalP"/>
    </source>
</evidence>
<protein>
    <recommendedName>
        <fullName evidence="5">Serine protease</fullName>
    </recommendedName>
</protein>
<dbReference type="KEGG" id="dpr:Despr_0015"/>
<feature type="signal peptide" evidence="2">
    <location>
        <begin position="1"/>
        <end position="24"/>
    </location>
</feature>
<gene>
    <name evidence="3" type="ordered locus">Despr_0015</name>
</gene>
<dbReference type="AlphaFoldDB" id="A0A7U4DMP0"/>
<evidence type="ECO:0000313" key="4">
    <source>
        <dbReference type="Proteomes" id="UP000006365"/>
    </source>
</evidence>